<proteinExistence type="predicted"/>
<accession>A0A8B6CXH6</accession>
<organism evidence="1 2">
    <name type="scientific">Mytilus galloprovincialis</name>
    <name type="common">Mediterranean mussel</name>
    <dbReference type="NCBI Taxonomy" id="29158"/>
    <lineage>
        <taxon>Eukaryota</taxon>
        <taxon>Metazoa</taxon>
        <taxon>Spiralia</taxon>
        <taxon>Lophotrochozoa</taxon>
        <taxon>Mollusca</taxon>
        <taxon>Bivalvia</taxon>
        <taxon>Autobranchia</taxon>
        <taxon>Pteriomorphia</taxon>
        <taxon>Mytilida</taxon>
        <taxon>Mytiloidea</taxon>
        <taxon>Mytilidae</taxon>
        <taxon>Mytilinae</taxon>
        <taxon>Mytilus</taxon>
    </lineage>
</organism>
<evidence type="ECO:0000313" key="2">
    <source>
        <dbReference type="Proteomes" id="UP000596742"/>
    </source>
</evidence>
<dbReference type="Proteomes" id="UP000596742">
    <property type="component" value="Unassembled WGS sequence"/>
</dbReference>
<dbReference type="OrthoDB" id="6136079at2759"/>
<reference evidence="1" key="1">
    <citation type="submission" date="2018-11" db="EMBL/GenBank/DDBJ databases">
        <authorList>
            <person name="Alioto T."/>
            <person name="Alioto T."/>
        </authorList>
    </citation>
    <scope>NUCLEOTIDE SEQUENCE</scope>
</reference>
<protein>
    <recommendedName>
        <fullName evidence="3">Tc1-like transposase DDE domain-containing protein</fullName>
    </recommendedName>
</protein>
<name>A0A8B6CXH6_MYTGA</name>
<dbReference type="Gene3D" id="3.30.420.10">
    <property type="entry name" value="Ribonuclease H-like superfamily/Ribonuclease H"/>
    <property type="match status" value="1"/>
</dbReference>
<dbReference type="GO" id="GO:0003676">
    <property type="term" value="F:nucleic acid binding"/>
    <property type="evidence" value="ECO:0007669"/>
    <property type="project" value="InterPro"/>
</dbReference>
<keyword evidence="2" id="KW-1185">Reference proteome</keyword>
<dbReference type="AlphaFoldDB" id="A0A8B6CXH6"/>
<evidence type="ECO:0000313" key="1">
    <source>
        <dbReference type="EMBL" id="VDI11317.1"/>
    </source>
</evidence>
<dbReference type="InterPro" id="IPR036397">
    <property type="entry name" value="RNaseH_sf"/>
</dbReference>
<dbReference type="EMBL" id="UYJE01002497">
    <property type="protein sequence ID" value="VDI11317.1"/>
    <property type="molecule type" value="Genomic_DNA"/>
</dbReference>
<gene>
    <name evidence="1" type="ORF">MGAL_10B033808</name>
</gene>
<sequence length="231" mass="27299">MAHISMTVLENNHIRVLPWPAMSPDLSLIEHLWDELGRRIRNSQNTPETLAQLRTALFGEWNNIPQDFIRRLIDSMRRRCQAVINARGGHTRHRHKRIDRRVRTVWVRDWIGRRSQFGFYAQLLDELRCEDTVSFKNFLRVDPTMFQEIVNRLTPRLQKKDTWYRKALPVGLKVAITLRYLATGDSYHSLMYLFRVPHNTISNLVVQVCEAIISEYAEDVINTHLRKKLNG</sequence>
<comment type="caution">
    <text evidence="1">The sequence shown here is derived from an EMBL/GenBank/DDBJ whole genome shotgun (WGS) entry which is preliminary data.</text>
</comment>
<evidence type="ECO:0008006" key="3">
    <source>
        <dbReference type="Google" id="ProtNLM"/>
    </source>
</evidence>